<evidence type="ECO:0000313" key="2">
    <source>
        <dbReference type="Proteomes" id="UP000243494"/>
    </source>
</evidence>
<gene>
    <name evidence="1" type="ORF">CHF27_004355</name>
</gene>
<accession>A0A371IV24</accession>
<dbReference type="AlphaFoldDB" id="A0A371IV24"/>
<dbReference type="EMBL" id="NOJZ02000004">
    <property type="protein sequence ID" value="RDY24326.1"/>
    <property type="molecule type" value="Genomic_DNA"/>
</dbReference>
<protein>
    <submittedName>
        <fullName evidence="1">Uncharacterized protein</fullName>
    </submittedName>
</protein>
<comment type="caution">
    <text evidence="1">The sequence shown here is derived from an EMBL/GenBank/DDBJ whole genome shotgun (WGS) entry which is preliminary data.</text>
</comment>
<dbReference type="Proteomes" id="UP000243494">
    <property type="component" value="Unassembled WGS sequence"/>
</dbReference>
<sequence>MCKDNIDSWSIYFSSDDLLNFAIFTGSMYNFIDDKNFDEKNKPWPTNIVTQDFNNYDFNKLKLQWNSWFNDIIKHKYTNVNSDKMCSSIEWTYDINKFSELGYIELRDFCIKAYPHFNEWWNMQVGGKNALSFHEFVGNENFSKYINEYISELECKVNRKCRPFKLYIDIVYTGIPTVLDINDEYIVVTPNWYFDLNKDWWINKLSNLI</sequence>
<reference evidence="1 2" key="1">
    <citation type="journal article" date="2017" name="Genome Announc.">
        <title>Draft Genome Sequence of Romboutsia maritimum sp. nov. Strain CCRI-22766(T), Isolated from Coastal Estuarine Mud.</title>
        <authorList>
            <person name="Maheux A.F."/>
            <person name="Boudreau D.K."/>
            <person name="Berube E."/>
            <person name="Boissinot M."/>
            <person name="Raymond F."/>
            <person name="Brodeur S."/>
            <person name="Corbeil J."/>
            <person name="Brightwell G."/>
            <person name="Broda D."/>
            <person name="Omar R.F."/>
            <person name="Bergeron M.G."/>
        </authorList>
    </citation>
    <scope>NUCLEOTIDE SEQUENCE [LARGE SCALE GENOMIC DNA]</scope>
    <source>
        <strain evidence="1 2">CCRI-22766</strain>
    </source>
</reference>
<proteinExistence type="predicted"/>
<name>A0A371IV24_9FIRM</name>
<evidence type="ECO:0000313" key="1">
    <source>
        <dbReference type="EMBL" id="RDY24326.1"/>
    </source>
</evidence>
<organism evidence="1 2">
    <name type="scientific">Romboutsia maritimum</name>
    <dbReference type="NCBI Taxonomy" id="2020948"/>
    <lineage>
        <taxon>Bacteria</taxon>
        <taxon>Bacillati</taxon>
        <taxon>Bacillota</taxon>
        <taxon>Clostridia</taxon>
        <taxon>Peptostreptococcales</taxon>
        <taxon>Peptostreptococcaceae</taxon>
        <taxon>Romboutsia</taxon>
    </lineage>
</organism>
<dbReference type="OrthoDB" id="1749157at2"/>
<keyword evidence="2" id="KW-1185">Reference proteome</keyword>